<evidence type="ECO:0000256" key="5">
    <source>
        <dbReference type="ARBA" id="ARBA00023034"/>
    </source>
</evidence>
<dbReference type="Pfam" id="PF02883">
    <property type="entry name" value="Alpha_adaptinC2"/>
    <property type="match status" value="1"/>
</dbReference>
<accession>A0A2Z6PKG7</accession>
<dbReference type="OrthoDB" id="28053at2759"/>
<gene>
    <name evidence="9" type="ORF">TSUD_412210</name>
</gene>
<evidence type="ECO:0000256" key="4">
    <source>
        <dbReference type="ARBA" id="ARBA00022927"/>
    </source>
</evidence>
<reference evidence="10" key="1">
    <citation type="journal article" date="2017" name="Front. Plant Sci.">
        <title>Climate Clever Clovers: New Paradigm to Reduce the Environmental Footprint of Ruminants by Breeding Low Methanogenic Forages Utilizing Haplotype Variation.</title>
        <authorList>
            <person name="Kaur P."/>
            <person name="Appels R."/>
            <person name="Bayer P.E."/>
            <person name="Keeble-Gagnere G."/>
            <person name="Wang J."/>
            <person name="Hirakawa H."/>
            <person name="Shirasawa K."/>
            <person name="Vercoe P."/>
            <person name="Stefanova K."/>
            <person name="Durmic Z."/>
            <person name="Nichols P."/>
            <person name="Revell C."/>
            <person name="Isobe S.N."/>
            <person name="Edwards D."/>
            <person name="Erskine W."/>
        </authorList>
    </citation>
    <scope>NUCLEOTIDE SEQUENCE [LARGE SCALE GENOMIC DNA]</scope>
    <source>
        <strain evidence="10">cv. Daliak</strain>
    </source>
</reference>
<dbReference type="Proteomes" id="UP000242715">
    <property type="component" value="Unassembled WGS sequence"/>
</dbReference>
<keyword evidence="6" id="KW-0472">Membrane</keyword>
<dbReference type="PROSITE" id="PS50180">
    <property type="entry name" value="GAE"/>
    <property type="match status" value="1"/>
</dbReference>
<organism evidence="9 10">
    <name type="scientific">Trifolium subterraneum</name>
    <name type="common">Subterranean clover</name>
    <dbReference type="NCBI Taxonomy" id="3900"/>
    <lineage>
        <taxon>Eukaryota</taxon>
        <taxon>Viridiplantae</taxon>
        <taxon>Streptophyta</taxon>
        <taxon>Embryophyta</taxon>
        <taxon>Tracheophyta</taxon>
        <taxon>Spermatophyta</taxon>
        <taxon>Magnoliopsida</taxon>
        <taxon>eudicotyledons</taxon>
        <taxon>Gunneridae</taxon>
        <taxon>Pentapetalae</taxon>
        <taxon>rosids</taxon>
        <taxon>fabids</taxon>
        <taxon>Fabales</taxon>
        <taxon>Fabaceae</taxon>
        <taxon>Papilionoideae</taxon>
        <taxon>50 kb inversion clade</taxon>
        <taxon>NPAAA clade</taxon>
        <taxon>Hologalegina</taxon>
        <taxon>IRL clade</taxon>
        <taxon>Trifolieae</taxon>
        <taxon>Trifolium</taxon>
    </lineage>
</organism>
<proteinExistence type="predicted"/>
<name>A0A2Z6PKG7_TRISU</name>
<dbReference type="GO" id="GO:0005794">
    <property type="term" value="C:Golgi apparatus"/>
    <property type="evidence" value="ECO:0007669"/>
    <property type="project" value="UniProtKB-SubCell"/>
</dbReference>
<dbReference type="SUPFAM" id="SSF49348">
    <property type="entry name" value="Clathrin adaptor appendage domain"/>
    <property type="match status" value="1"/>
</dbReference>
<dbReference type="InterPro" id="IPR050840">
    <property type="entry name" value="Adaptor_Complx_Large_Subunit"/>
</dbReference>
<dbReference type="InterPro" id="IPR008152">
    <property type="entry name" value="Clathrin_a/b/g-adaptin_app_Ig"/>
</dbReference>
<dbReference type="GO" id="GO:0006886">
    <property type="term" value="P:intracellular protein transport"/>
    <property type="evidence" value="ECO:0007669"/>
    <property type="project" value="InterPro"/>
</dbReference>
<evidence type="ECO:0000256" key="3">
    <source>
        <dbReference type="ARBA" id="ARBA00022448"/>
    </source>
</evidence>
<dbReference type="GO" id="GO:0016192">
    <property type="term" value="P:vesicle-mediated transport"/>
    <property type="evidence" value="ECO:0007669"/>
    <property type="project" value="InterPro"/>
</dbReference>
<sequence length="337" mass="35935">MYRRIREIIIQYKGNLVLELQQRSIEFNSIIAKHQNISSTLVERMPVLDEATFNARRAGSLPDAVSTPTGPSVNLANGVVKSVAPLLDLLDLSADDTPAPSSSGGDFLNDLLGVDPSVVSQQPGAIHTSKNSTDVLLDLLSIGSPSTPIESLPAQSKSSTFDILSPSTSKREPISSLDDLSSVSLSSRASSNAGAASMTDLLDGFASGPPASENNGLVYPSITAFESSNLRLTFNLSKQPGSPQATNIQATFMNLSSNAYTDFVFQAAVPKFLQLLLDPASGNTLPSNGKGSITQNLRVTNSQHGKKSLVMRIRITYKINGEDKLEEGQITNFPRDL</sequence>
<keyword evidence="4" id="KW-0653">Protein transport</keyword>
<dbReference type="AlphaFoldDB" id="A0A2Z6PKG7"/>
<evidence type="ECO:0000313" key="10">
    <source>
        <dbReference type="Proteomes" id="UP000242715"/>
    </source>
</evidence>
<keyword evidence="10" id="KW-1185">Reference proteome</keyword>
<evidence type="ECO:0000256" key="7">
    <source>
        <dbReference type="SAM" id="MobiDB-lite"/>
    </source>
</evidence>
<evidence type="ECO:0000256" key="6">
    <source>
        <dbReference type="ARBA" id="ARBA00023136"/>
    </source>
</evidence>
<dbReference type="SMART" id="SM00809">
    <property type="entry name" value="Alpha_adaptinC2"/>
    <property type="match status" value="1"/>
</dbReference>
<feature type="compositionally biased region" description="Polar residues" evidence="7">
    <location>
        <begin position="148"/>
        <end position="168"/>
    </location>
</feature>
<evidence type="ECO:0000256" key="2">
    <source>
        <dbReference type="ARBA" id="ARBA00004555"/>
    </source>
</evidence>
<dbReference type="FunFam" id="2.60.40.1230:FF:000008">
    <property type="entry name" value="AP-1 complex subunit gamma"/>
    <property type="match status" value="1"/>
</dbReference>
<evidence type="ECO:0000259" key="8">
    <source>
        <dbReference type="PROSITE" id="PS50180"/>
    </source>
</evidence>
<dbReference type="EMBL" id="DF975017">
    <property type="protein sequence ID" value="GAU51205.1"/>
    <property type="molecule type" value="Genomic_DNA"/>
</dbReference>
<evidence type="ECO:0000313" key="9">
    <source>
        <dbReference type="EMBL" id="GAU51205.1"/>
    </source>
</evidence>
<evidence type="ECO:0000256" key="1">
    <source>
        <dbReference type="ARBA" id="ARBA00004145"/>
    </source>
</evidence>
<dbReference type="InterPro" id="IPR008153">
    <property type="entry name" value="GAE_dom"/>
</dbReference>
<feature type="domain" description="GAE" evidence="8">
    <location>
        <begin position="217"/>
        <end position="334"/>
    </location>
</feature>
<comment type="subcellular location">
    <subcellularLocation>
        <location evidence="1">Cytoplasmic vesicle</location>
        <location evidence="1">Clathrin-coated vesicle membrane</location>
        <topology evidence="1">Peripheral membrane protein</topology>
        <orientation evidence="1">Cytoplasmic side</orientation>
    </subcellularLocation>
    <subcellularLocation>
        <location evidence="2">Golgi apparatus</location>
    </subcellularLocation>
</comment>
<dbReference type="GO" id="GO:0030665">
    <property type="term" value="C:clathrin-coated vesicle membrane"/>
    <property type="evidence" value="ECO:0007669"/>
    <property type="project" value="UniProtKB-SubCell"/>
</dbReference>
<dbReference type="PANTHER" id="PTHR22780">
    <property type="entry name" value="ADAPTIN, ALPHA/GAMMA/EPSILON"/>
    <property type="match status" value="1"/>
</dbReference>
<dbReference type="InterPro" id="IPR013041">
    <property type="entry name" value="Clathrin_app_Ig-like_sf"/>
</dbReference>
<dbReference type="Gene3D" id="2.60.40.1230">
    <property type="match status" value="1"/>
</dbReference>
<protein>
    <recommendedName>
        <fullName evidence="8">GAE domain-containing protein</fullName>
    </recommendedName>
</protein>
<feature type="region of interest" description="Disordered" evidence="7">
    <location>
        <begin position="148"/>
        <end position="176"/>
    </location>
</feature>
<keyword evidence="3" id="KW-0813">Transport</keyword>
<keyword evidence="5" id="KW-0333">Golgi apparatus</keyword>